<dbReference type="Proteomes" id="UP000789901">
    <property type="component" value="Unassembled WGS sequence"/>
</dbReference>
<keyword evidence="2" id="KW-1185">Reference proteome</keyword>
<reference evidence="1 2" key="1">
    <citation type="submission" date="2021-06" db="EMBL/GenBank/DDBJ databases">
        <authorList>
            <person name="Kallberg Y."/>
            <person name="Tangrot J."/>
            <person name="Rosling A."/>
        </authorList>
    </citation>
    <scope>NUCLEOTIDE SEQUENCE [LARGE SCALE GENOMIC DNA]</scope>
    <source>
        <strain evidence="1 2">120-4 pot B 10/14</strain>
    </source>
</reference>
<dbReference type="EMBL" id="CAJVQB010011733">
    <property type="protein sequence ID" value="CAG8750004.1"/>
    <property type="molecule type" value="Genomic_DNA"/>
</dbReference>
<sequence length="151" mass="18051">PDTNYKNHTSVYVERLKKLRNNANNFAAKDPSKLFEMYSQPLEKYFDEVSTKILLNPLPSHIKDVNSCLNYFEIWDQHFNYCEKVIKNQQYKKIELIYSLSKLFFILLTLCSQEQQEESSKKTTNHWKGNNIKSRMYKKLGNKNKRSILMK</sequence>
<evidence type="ECO:0000313" key="1">
    <source>
        <dbReference type="EMBL" id="CAG8750004.1"/>
    </source>
</evidence>
<name>A0ABN7VA87_GIGMA</name>
<evidence type="ECO:0000313" key="2">
    <source>
        <dbReference type="Proteomes" id="UP000789901"/>
    </source>
</evidence>
<gene>
    <name evidence="1" type="ORF">GMARGA_LOCUS16282</name>
</gene>
<accession>A0ABN7VA87</accession>
<organism evidence="1 2">
    <name type="scientific">Gigaspora margarita</name>
    <dbReference type="NCBI Taxonomy" id="4874"/>
    <lineage>
        <taxon>Eukaryota</taxon>
        <taxon>Fungi</taxon>
        <taxon>Fungi incertae sedis</taxon>
        <taxon>Mucoromycota</taxon>
        <taxon>Glomeromycotina</taxon>
        <taxon>Glomeromycetes</taxon>
        <taxon>Diversisporales</taxon>
        <taxon>Gigasporaceae</taxon>
        <taxon>Gigaspora</taxon>
    </lineage>
</organism>
<feature type="non-terminal residue" evidence="1">
    <location>
        <position position="1"/>
    </location>
</feature>
<proteinExistence type="predicted"/>
<comment type="caution">
    <text evidence="1">The sequence shown here is derived from an EMBL/GenBank/DDBJ whole genome shotgun (WGS) entry which is preliminary data.</text>
</comment>
<protein>
    <submittedName>
        <fullName evidence="1">695_t:CDS:1</fullName>
    </submittedName>
</protein>